<dbReference type="EMBL" id="FUWJ01000020">
    <property type="protein sequence ID" value="SKA41089.1"/>
    <property type="molecule type" value="Genomic_DNA"/>
</dbReference>
<organism evidence="1 2">
    <name type="scientific">Enhydrobacter aerosaccus</name>
    <dbReference type="NCBI Taxonomy" id="225324"/>
    <lineage>
        <taxon>Bacteria</taxon>
        <taxon>Pseudomonadati</taxon>
        <taxon>Pseudomonadota</taxon>
        <taxon>Alphaproteobacteria</taxon>
        <taxon>Hyphomicrobiales</taxon>
        <taxon>Enhydrobacter</taxon>
    </lineage>
</organism>
<gene>
    <name evidence="1" type="ORF">SAMN02745126_06469</name>
</gene>
<dbReference type="AlphaFoldDB" id="A0A1T4TLH3"/>
<dbReference type="Proteomes" id="UP000190092">
    <property type="component" value="Unassembled WGS sequence"/>
</dbReference>
<name>A0A1T4TLH3_9HYPH</name>
<accession>A0A1T4TLH3</accession>
<protein>
    <submittedName>
        <fullName evidence="1">Uncharacterized protein</fullName>
    </submittedName>
</protein>
<proteinExistence type="predicted"/>
<sequence>MSRVNLRKLFSVAGYWLIISVGCIALSGCGPTVTVLQAKKAENYATKIKNLLVAFDLYSPVEGKTNSNALINFDEMKQACNDQWVALLGHDLEYVDISDLPEVSFDEKTKAKVLAATVAATNPTHVLELNVDGAVLTQWAIDGYTVKATLVDVAEKKVVWQTKVAFNTFTQSGRTRTTRIGRYSHHDDANDLVKALTTRLKADGLL</sequence>
<keyword evidence="2" id="KW-1185">Reference proteome</keyword>
<dbReference type="RefSeq" id="WP_139374205.1">
    <property type="nucleotide sequence ID" value="NZ_FUWJ01000020.1"/>
</dbReference>
<dbReference type="STRING" id="225324.SAMN02745126_06469"/>
<dbReference type="PROSITE" id="PS51257">
    <property type="entry name" value="PROKAR_LIPOPROTEIN"/>
    <property type="match status" value="1"/>
</dbReference>
<reference evidence="2" key="1">
    <citation type="submission" date="2017-02" db="EMBL/GenBank/DDBJ databases">
        <authorList>
            <person name="Varghese N."/>
            <person name="Submissions S."/>
        </authorList>
    </citation>
    <scope>NUCLEOTIDE SEQUENCE [LARGE SCALE GENOMIC DNA]</scope>
    <source>
        <strain evidence="2">ATCC 27094</strain>
    </source>
</reference>
<evidence type="ECO:0000313" key="2">
    <source>
        <dbReference type="Proteomes" id="UP000190092"/>
    </source>
</evidence>
<evidence type="ECO:0000313" key="1">
    <source>
        <dbReference type="EMBL" id="SKA41089.1"/>
    </source>
</evidence>